<proteinExistence type="predicted"/>
<organism evidence="1">
    <name type="scientific">marine sediment metagenome</name>
    <dbReference type="NCBI Taxonomy" id="412755"/>
    <lineage>
        <taxon>unclassified sequences</taxon>
        <taxon>metagenomes</taxon>
        <taxon>ecological metagenomes</taxon>
    </lineage>
</organism>
<evidence type="ECO:0000313" key="1">
    <source>
        <dbReference type="EMBL" id="GAH54241.1"/>
    </source>
</evidence>
<protein>
    <recommendedName>
        <fullName evidence="2">Thil AANH domain-containing protein</fullName>
    </recommendedName>
</protein>
<dbReference type="AlphaFoldDB" id="X1G8K2"/>
<gene>
    <name evidence="1" type="ORF">S03H2_38179</name>
</gene>
<feature type="non-terminal residue" evidence="1">
    <location>
        <position position="109"/>
    </location>
</feature>
<dbReference type="SUPFAM" id="SSF52402">
    <property type="entry name" value="Adenine nucleotide alpha hydrolases-like"/>
    <property type="match status" value="1"/>
</dbReference>
<dbReference type="EMBL" id="BARU01023534">
    <property type="protein sequence ID" value="GAH54241.1"/>
    <property type="molecule type" value="Genomic_DNA"/>
</dbReference>
<dbReference type="Gene3D" id="3.40.50.620">
    <property type="entry name" value="HUPs"/>
    <property type="match status" value="1"/>
</dbReference>
<name>X1G8K2_9ZZZZ</name>
<comment type="caution">
    <text evidence="1">The sequence shown here is derived from an EMBL/GenBank/DDBJ whole genome shotgun (WGS) entry which is preliminary data.</text>
</comment>
<sequence>MKPRNKFLLYSGGLDSFIAYHYIKKHGTSAIPVYVKVGARYQNKELTAVEKTLPGTHILDGINLSNREEPNANIPGRNFHLCDTIAYWYGYIAKIKKLTMFLVTQLGET</sequence>
<evidence type="ECO:0008006" key="2">
    <source>
        <dbReference type="Google" id="ProtNLM"/>
    </source>
</evidence>
<reference evidence="1" key="1">
    <citation type="journal article" date="2014" name="Front. Microbiol.">
        <title>High frequency of phylogenetically diverse reductive dehalogenase-homologous genes in deep subseafloor sedimentary metagenomes.</title>
        <authorList>
            <person name="Kawai M."/>
            <person name="Futagami T."/>
            <person name="Toyoda A."/>
            <person name="Takaki Y."/>
            <person name="Nishi S."/>
            <person name="Hori S."/>
            <person name="Arai W."/>
            <person name="Tsubouchi T."/>
            <person name="Morono Y."/>
            <person name="Uchiyama I."/>
            <person name="Ito T."/>
            <person name="Fujiyama A."/>
            <person name="Inagaki F."/>
            <person name="Takami H."/>
        </authorList>
    </citation>
    <scope>NUCLEOTIDE SEQUENCE</scope>
    <source>
        <strain evidence="1">Expedition CK06-06</strain>
    </source>
</reference>
<dbReference type="InterPro" id="IPR014729">
    <property type="entry name" value="Rossmann-like_a/b/a_fold"/>
</dbReference>
<accession>X1G8K2</accession>